<dbReference type="InterPro" id="IPR028889">
    <property type="entry name" value="USP"/>
</dbReference>
<accession>A0A914R6T3</accession>
<dbReference type="GO" id="GO:0016579">
    <property type="term" value="P:protein deubiquitination"/>
    <property type="evidence" value="ECO:0007669"/>
    <property type="project" value="InterPro"/>
</dbReference>
<name>A0A914R6T3_PAREQ</name>
<dbReference type="InterPro" id="IPR038765">
    <property type="entry name" value="Papain-like_cys_pep_sf"/>
</dbReference>
<protein>
    <submittedName>
        <fullName evidence="4">USP domain-containing protein</fullName>
    </submittedName>
</protein>
<organism evidence="3 4">
    <name type="scientific">Parascaris equorum</name>
    <name type="common">Equine roundworm</name>
    <dbReference type="NCBI Taxonomy" id="6256"/>
    <lineage>
        <taxon>Eukaryota</taxon>
        <taxon>Metazoa</taxon>
        <taxon>Ecdysozoa</taxon>
        <taxon>Nematoda</taxon>
        <taxon>Chromadorea</taxon>
        <taxon>Rhabditida</taxon>
        <taxon>Spirurina</taxon>
        <taxon>Ascaridomorpha</taxon>
        <taxon>Ascaridoidea</taxon>
        <taxon>Ascarididae</taxon>
        <taxon>Parascaris</taxon>
    </lineage>
</organism>
<evidence type="ECO:0000313" key="4">
    <source>
        <dbReference type="WBParaSite" id="PEQ_0000038101-mRNA-1"/>
    </source>
</evidence>
<proteinExistence type="predicted"/>
<evidence type="ECO:0000313" key="3">
    <source>
        <dbReference type="Proteomes" id="UP000887564"/>
    </source>
</evidence>
<sequence length="96" mass="10991">MEVVEDEMSLHALFGTGPMEDDEELAETTRRKGPMRSPLLYLDDNEHRYVGLRNQAMTCYLNSLVQTLYMTPEFRNAVYKQKISPHRLDGVAAKVG</sequence>
<dbReference type="PROSITE" id="PS50235">
    <property type="entry name" value="USP_3"/>
    <property type="match status" value="1"/>
</dbReference>
<dbReference type="InterPro" id="IPR018200">
    <property type="entry name" value="USP_CS"/>
</dbReference>
<dbReference type="AlphaFoldDB" id="A0A914R6T3"/>
<dbReference type="Gene3D" id="3.90.70.10">
    <property type="entry name" value="Cysteine proteinases"/>
    <property type="match status" value="1"/>
</dbReference>
<dbReference type="Proteomes" id="UP000887564">
    <property type="component" value="Unplaced"/>
</dbReference>
<dbReference type="WBParaSite" id="PEQ_0000038101-mRNA-1">
    <property type="protein sequence ID" value="PEQ_0000038101-mRNA-1"/>
    <property type="gene ID" value="PEQ_0000038101"/>
</dbReference>
<dbReference type="GO" id="GO:0004843">
    <property type="term" value="F:cysteine-type deubiquitinase activity"/>
    <property type="evidence" value="ECO:0007669"/>
    <property type="project" value="InterPro"/>
</dbReference>
<dbReference type="Pfam" id="PF00443">
    <property type="entry name" value="UCH"/>
    <property type="match status" value="1"/>
</dbReference>
<evidence type="ECO:0000259" key="2">
    <source>
        <dbReference type="PROSITE" id="PS50235"/>
    </source>
</evidence>
<evidence type="ECO:0000256" key="1">
    <source>
        <dbReference type="SAM" id="MobiDB-lite"/>
    </source>
</evidence>
<dbReference type="SUPFAM" id="SSF54001">
    <property type="entry name" value="Cysteine proteinases"/>
    <property type="match status" value="1"/>
</dbReference>
<feature type="domain" description="USP" evidence="2">
    <location>
        <begin position="50"/>
        <end position="96"/>
    </location>
</feature>
<feature type="region of interest" description="Disordered" evidence="1">
    <location>
        <begin position="15"/>
        <end position="38"/>
    </location>
</feature>
<dbReference type="InterPro" id="IPR001394">
    <property type="entry name" value="Peptidase_C19_UCH"/>
</dbReference>
<reference evidence="4" key="1">
    <citation type="submission" date="2022-11" db="UniProtKB">
        <authorList>
            <consortium name="WormBaseParasite"/>
        </authorList>
    </citation>
    <scope>IDENTIFICATION</scope>
</reference>
<keyword evidence="3" id="KW-1185">Reference proteome</keyword>
<dbReference type="PROSITE" id="PS00972">
    <property type="entry name" value="USP_1"/>
    <property type="match status" value="1"/>
</dbReference>